<name>A0A4Y7SXL5_COPMI</name>
<dbReference type="Proteomes" id="UP000298030">
    <property type="component" value="Unassembled WGS sequence"/>
</dbReference>
<evidence type="ECO:0000313" key="2">
    <source>
        <dbReference type="Proteomes" id="UP000298030"/>
    </source>
</evidence>
<dbReference type="AlphaFoldDB" id="A0A4Y7SXL5"/>
<dbReference type="EMBL" id="QPFP01000049">
    <property type="protein sequence ID" value="TEB26364.1"/>
    <property type="molecule type" value="Genomic_DNA"/>
</dbReference>
<evidence type="ECO:0008006" key="3">
    <source>
        <dbReference type="Google" id="ProtNLM"/>
    </source>
</evidence>
<reference evidence="1 2" key="1">
    <citation type="journal article" date="2019" name="Nat. Ecol. Evol.">
        <title>Megaphylogeny resolves global patterns of mushroom evolution.</title>
        <authorList>
            <person name="Varga T."/>
            <person name="Krizsan K."/>
            <person name="Foldi C."/>
            <person name="Dima B."/>
            <person name="Sanchez-Garcia M."/>
            <person name="Sanchez-Ramirez S."/>
            <person name="Szollosi G.J."/>
            <person name="Szarkandi J.G."/>
            <person name="Papp V."/>
            <person name="Albert L."/>
            <person name="Andreopoulos W."/>
            <person name="Angelini C."/>
            <person name="Antonin V."/>
            <person name="Barry K.W."/>
            <person name="Bougher N.L."/>
            <person name="Buchanan P."/>
            <person name="Buyck B."/>
            <person name="Bense V."/>
            <person name="Catcheside P."/>
            <person name="Chovatia M."/>
            <person name="Cooper J."/>
            <person name="Damon W."/>
            <person name="Desjardin D."/>
            <person name="Finy P."/>
            <person name="Geml J."/>
            <person name="Haridas S."/>
            <person name="Hughes K."/>
            <person name="Justo A."/>
            <person name="Karasinski D."/>
            <person name="Kautmanova I."/>
            <person name="Kiss B."/>
            <person name="Kocsube S."/>
            <person name="Kotiranta H."/>
            <person name="LaButti K.M."/>
            <person name="Lechner B.E."/>
            <person name="Liimatainen K."/>
            <person name="Lipzen A."/>
            <person name="Lukacs Z."/>
            <person name="Mihaltcheva S."/>
            <person name="Morgado L.N."/>
            <person name="Niskanen T."/>
            <person name="Noordeloos M.E."/>
            <person name="Ohm R.A."/>
            <person name="Ortiz-Santana B."/>
            <person name="Ovrebo C."/>
            <person name="Racz N."/>
            <person name="Riley R."/>
            <person name="Savchenko A."/>
            <person name="Shiryaev A."/>
            <person name="Soop K."/>
            <person name="Spirin V."/>
            <person name="Szebenyi C."/>
            <person name="Tomsovsky M."/>
            <person name="Tulloss R.E."/>
            <person name="Uehling J."/>
            <person name="Grigoriev I.V."/>
            <person name="Vagvolgyi C."/>
            <person name="Papp T."/>
            <person name="Martin F.M."/>
            <person name="Miettinen O."/>
            <person name="Hibbett D.S."/>
            <person name="Nagy L.G."/>
        </authorList>
    </citation>
    <scope>NUCLEOTIDE SEQUENCE [LARGE SCALE GENOMIC DNA]</scope>
    <source>
        <strain evidence="1 2">FP101781</strain>
    </source>
</reference>
<organism evidence="1 2">
    <name type="scientific">Coprinellus micaceus</name>
    <name type="common">Glistening ink-cap mushroom</name>
    <name type="synonym">Coprinus micaceus</name>
    <dbReference type="NCBI Taxonomy" id="71717"/>
    <lineage>
        <taxon>Eukaryota</taxon>
        <taxon>Fungi</taxon>
        <taxon>Dikarya</taxon>
        <taxon>Basidiomycota</taxon>
        <taxon>Agaricomycotina</taxon>
        <taxon>Agaricomycetes</taxon>
        <taxon>Agaricomycetidae</taxon>
        <taxon>Agaricales</taxon>
        <taxon>Agaricineae</taxon>
        <taxon>Psathyrellaceae</taxon>
        <taxon>Coprinellus</taxon>
    </lineage>
</organism>
<proteinExistence type="predicted"/>
<dbReference type="Gene3D" id="1.20.1280.50">
    <property type="match status" value="1"/>
</dbReference>
<keyword evidence="2" id="KW-1185">Reference proteome</keyword>
<comment type="caution">
    <text evidence="1">The sequence shown here is derived from an EMBL/GenBank/DDBJ whole genome shotgun (WGS) entry which is preliminary data.</text>
</comment>
<protein>
    <recommendedName>
        <fullName evidence="3">F-box domain-containing protein</fullName>
    </recommendedName>
</protein>
<accession>A0A4Y7SXL5</accession>
<sequence length="527" mass="59680">MCGLSSELQLLVISYLAPLDIYHLEATYREFRDLTQDFAGAIWKECLLRQCLLNGVFWPSYNNLTEPAQFKLAATSALRFVKTYERGVASLPVSGQSTSVTIQADNEDILDFYLVQGGRFLITLEPGRIAMWDITQTPDRSSAILVWTRDNKYEVDVLQATRIIDATAILLLFTLRNPRNRPCYDDPDPSNLSGQYSMEYLILEVCPKDGGQGFKVRREKFLCLTAPDFEPTANSFTFFTGTVLLHIVNPMAESIFIVWDYVSDSLASVRFDSDRTIHGTILRQNFLFNVLSDGVEFFEIPPHHPVKDGSWEIRDGRASPGHLLSYAEPIGSCSYEGGAVRAGRWKEWAFTGPDILNPSHLENHARVYELMEDVHGFRDRFTLHHFSVHFSPTHPKDSTVKLVGKYELGWGEEGCLWEREVKPAFSRVCDGRNAVLWIDDADNGVGTPTQYLAIYPSVDYSSSTGKQASPKFAEVRVRLPNYLHSQDYLYETCPVSGTLAVLRNDTIAGEPFIRCCRRVGFKFRDLI</sequence>
<evidence type="ECO:0000313" key="1">
    <source>
        <dbReference type="EMBL" id="TEB26364.1"/>
    </source>
</evidence>
<dbReference type="OrthoDB" id="2688364at2759"/>
<gene>
    <name evidence="1" type="ORF">FA13DRAFT_1816998</name>
</gene>